<dbReference type="AlphaFoldDB" id="A0A5C6M3H8"/>
<dbReference type="Pfam" id="PF00953">
    <property type="entry name" value="Glycos_transf_4"/>
    <property type="match status" value="1"/>
</dbReference>
<dbReference type="GO" id="GO:0071555">
    <property type="term" value="P:cell wall organization"/>
    <property type="evidence" value="ECO:0007669"/>
    <property type="project" value="TreeGrafter"/>
</dbReference>
<dbReference type="GO" id="GO:0005886">
    <property type="term" value="C:plasma membrane"/>
    <property type="evidence" value="ECO:0007669"/>
    <property type="project" value="UniProtKB-SubCell"/>
</dbReference>
<name>A0A5C6M3H8_9PLAN</name>
<gene>
    <name evidence="9" type="primary">rfe</name>
    <name evidence="9" type="ORF">E3A20_21170</name>
</gene>
<keyword evidence="4 8" id="KW-0812">Transmembrane</keyword>
<evidence type="ECO:0000313" key="10">
    <source>
        <dbReference type="Proteomes" id="UP000321083"/>
    </source>
</evidence>
<feature type="transmembrane region" description="Helical" evidence="8">
    <location>
        <begin position="155"/>
        <end position="174"/>
    </location>
</feature>
<comment type="cofactor">
    <cofactor evidence="7">
        <name>Mg(2+)</name>
        <dbReference type="ChEBI" id="CHEBI:18420"/>
    </cofactor>
</comment>
<evidence type="ECO:0000256" key="8">
    <source>
        <dbReference type="SAM" id="Phobius"/>
    </source>
</evidence>
<keyword evidence="7" id="KW-0460">Magnesium</keyword>
<keyword evidence="5 8" id="KW-1133">Transmembrane helix</keyword>
<feature type="transmembrane region" description="Helical" evidence="8">
    <location>
        <begin position="46"/>
        <end position="66"/>
    </location>
</feature>
<dbReference type="Proteomes" id="UP000321083">
    <property type="component" value="Unassembled WGS sequence"/>
</dbReference>
<comment type="subcellular location">
    <subcellularLocation>
        <location evidence="1">Cell membrane</location>
        <topology evidence="1">Multi-pass membrane protein</topology>
    </subcellularLocation>
</comment>
<sequence>MEIRWNLRVWACVWGIRLAETVEFLVVESQRAGCFGVICEGGVMGILLGLGFLGAFLLAVVMTPLVRRAAPALGLIDLPGDRKVHVVPTPRGGGIAIFLGVLIPALILPAGGVLAGVESSPGLRVQLVAIGLGAVVLFLTGLADDRWSLSWKLRLGLQFLVAGCVAGSGVRATVFVSQPWFGFGLTVLWILVLTNAMNFLDNMDGLSAGIGLIAAVLFALILLLMVERAAWEVALLLLLLAGSLCGFLVWNRPPAAIFMGDCGSNLIGFLLATLTVAGTFYQRSGSRHVMLAPLCVMAVPLYDFCTVILIRLLQGRSPFHGDKSHVSHRLVDLGLKPVYAVLTVHLMTMMTGACALLLYKVQDWVGAAIVMSVILMVLTVVAILEFVGRSSVGQMQGRLRREQGVLTGSDRT</sequence>
<reference evidence="9 10" key="1">
    <citation type="submission" date="2019-08" db="EMBL/GenBank/DDBJ databases">
        <title>100 year-old enigma solved: identification of Planctomyces bekefii, the type genus and species of the phylum Planctomycetes.</title>
        <authorList>
            <person name="Svetlana D.N."/>
            <person name="Overmann J."/>
        </authorList>
    </citation>
    <scope>NUCLEOTIDE SEQUENCE [LARGE SCALE GENOMIC DNA]</scope>
    <source>
        <strain evidence="9">Phe10_nw2017</strain>
    </source>
</reference>
<evidence type="ECO:0000256" key="1">
    <source>
        <dbReference type="ARBA" id="ARBA00004651"/>
    </source>
</evidence>
<feature type="transmembrane region" description="Helical" evidence="8">
    <location>
        <begin position="123"/>
        <end position="143"/>
    </location>
</feature>
<keyword evidence="7" id="KW-0479">Metal-binding</keyword>
<feature type="binding site" evidence="7">
    <location>
        <position position="198"/>
    </location>
    <ligand>
        <name>Mg(2+)</name>
        <dbReference type="ChEBI" id="CHEBI:18420"/>
    </ligand>
</feature>
<evidence type="ECO:0000256" key="3">
    <source>
        <dbReference type="ARBA" id="ARBA00022679"/>
    </source>
</evidence>
<dbReference type="PANTHER" id="PTHR22926:SF3">
    <property type="entry name" value="UNDECAPRENYL-PHOSPHATE ALPHA-N-ACETYLGLUCOSAMINYL 1-PHOSPHATE TRANSFERASE"/>
    <property type="match status" value="1"/>
</dbReference>
<dbReference type="GO" id="GO:0009103">
    <property type="term" value="P:lipopolysaccharide biosynthetic process"/>
    <property type="evidence" value="ECO:0007669"/>
    <property type="project" value="TreeGrafter"/>
</dbReference>
<dbReference type="GO" id="GO:0044038">
    <property type="term" value="P:cell wall macromolecule biosynthetic process"/>
    <property type="evidence" value="ECO:0007669"/>
    <property type="project" value="TreeGrafter"/>
</dbReference>
<evidence type="ECO:0000313" key="9">
    <source>
        <dbReference type="EMBL" id="TWW08753.1"/>
    </source>
</evidence>
<feature type="transmembrane region" description="Helical" evidence="8">
    <location>
        <begin position="231"/>
        <end position="250"/>
    </location>
</feature>
<dbReference type="GO" id="GO:0016780">
    <property type="term" value="F:phosphotransferase activity, for other substituted phosphate groups"/>
    <property type="evidence" value="ECO:0007669"/>
    <property type="project" value="InterPro"/>
</dbReference>
<feature type="transmembrane region" description="Helical" evidence="8">
    <location>
        <begin position="262"/>
        <end position="282"/>
    </location>
</feature>
<keyword evidence="3 9" id="KW-0808">Transferase</keyword>
<feature type="transmembrane region" description="Helical" evidence="8">
    <location>
        <begin position="180"/>
        <end position="199"/>
    </location>
</feature>
<feature type="transmembrane region" description="Helical" evidence="8">
    <location>
        <begin position="338"/>
        <end position="359"/>
    </location>
</feature>
<feature type="transmembrane region" description="Helical" evidence="8">
    <location>
        <begin position="288"/>
        <end position="313"/>
    </location>
</feature>
<proteinExistence type="predicted"/>
<evidence type="ECO:0000256" key="4">
    <source>
        <dbReference type="ARBA" id="ARBA00022692"/>
    </source>
</evidence>
<accession>A0A5C6M3H8</accession>
<keyword evidence="10" id="KW-1185">Reference proteome</keyword>
<evidence type="ECO:0000256" key="5">
    <source>
        <dbReference type="ARBA" id="ARBA00022989"/>
    </source>
</evidence>
<dbReference type="InterPro" id="IPR000715">
    <property type="entry name" value="Glycosyl_transferase_4"/>
</dbReference>
<evidence type="ECO:0000256" key="7">
    <source>
        <dbReference type="PIRSR" id="PIRSR600715-1"/>
    </source>
</evidence>
<dbReference type="EMBL" id="SRHE01000519">
    <property type="protein sequence ID" value="TWW08753.1"/>
    <property type="molecule type" value="Genomic_DNA"/>
</dbReference>
<keyword evidence="6 8" id="KW-0472">Membrane</keyword>
<dbReference type="CDD" id="cd06853">
    <property type="entry name" value="GT_WecA_like"/>
    <property type="match status" value="1"/>
</dbReference>
<dbReference type="GO" id="GO:0046872">
    <property type="term" value="F:metal ion binding"/>
    <property type="evidence" value="ECO:0007669"/>
    <property type="project" value="UniProtKB-KW"/>
</dbReference>
<feature type="binding site" evidence="7">
    <location>
        <position position="261"/>
    </location>
    <ligand>
        <name>Mg(2+)</name>
        <dbReference type="ChEBI" id="CHEBI:18420"/>
    </ligand>
</feature>
<feature type="transmembrane region" description="Helical" evidence="8">
    <location>
        <begin position="206"/>
        <end position="225"/>
    </location>
</feature>
<evidence type="ECO:0000256" key="2">
    <source>
        <dbReference type="ARBA" id="ARBA00022475"/>
    </source>
</evidence>
<keyword evidence="2" id="KW-1003">Cell membrane</keyword>
<protein>
    <submittedName>
        <fullName evidence="9">Undecaprenyl-phosphate alpha-N-acetylglucosaminyl 1-phosphate transferase</fullName>
    </submittedName>
</protein>
<reference evidence="9 10" key="2">
    <citation type="submission" date="2019-08" db="EMBL/GenBank/DDBJ databases">
        <authorList>
            <person name="Henke P."/>
        </authorList>
    </citation>
    <scope>NUCLEOTIDE SEQUENCE [LARGE SCALE GENOMIC DNA]</scope>
    <source>
        <strain evidence="9">Phe10_nw2017</strain>
    </source>
</reference>
<evidence type="ECO:0000256" key="6">
    <source>
        <dbReference type="ARBA" id="ARBA00023136"/>
    </source>
</evidence>
<comment type="caution">
    <text evidence="9">The sequence shown here is derived from an EMBL/GenBank/DDBJ whole genome shotgun (WGS) entry which is preliminary data.</text>
</comment>
<organism evidence="9 10">
    <name type="scientific">Planctomyces bekefii</name>
    <dbReference type="NCBI Taxonomy" id="1653850"/>
    <lineage>
        <taxon>Bacteria</taxon>
        <taxon>Pseudomonadati</taxon>
        <taxon>Planctomycetota</taxon>
        <taxon>Planctomycetia</taxon>
        <taxon>Planctomycetales</taxon>
        <taxon>Planctomycetaceae</taxon>
        <taxon>Planctomyces</taxon>
    </lineage>
</organism>
<dbReference type="PANTHER" id="PTHR22926">
    <property type="entry name" value="PHOSPHO-N-ACETYLMURAMOYL-PENTAPEPTIDE-TRANSFERASE"/>
    <property type="match status" value="1"/>
</dbReference>
<feature type="transmembrane region" description="Helical" evidence="8">
    <location>
        <begin position="92"/>
        <end position="117"/>
    </location>
</feature>
<feature type="transmembrane region" description="Helical" evidence="8">
    <location>
        <begin position="365"/>
        <end position="388"/>
    </location>
</feature>